<dbReference type="RefSeq" id="WP_122627449.1">
    <property type="nucleotide sequence ID" value="NZ_UPPP01000064.1"/>
</dbReference>
<proteinExistence type="predicted"/>
<reference evidence="1 2" key="1">
    <citation type="submission" date="2018-06" db="EMBL/GenBank/DDBJ databases">
        <authorList>
            <person name="Strepis N."/>
        </authorList>
    </citation>
    <scope>NUCLEOTIDE SEQUENCE [LARGE SCALE GENOMIC DNA]</scope>
    <source>
        <strain evidence="1">LUCI</strain>
    </source>
</reference>
<organism evidence="1 2">
    <name type="scientific">Lucifera butyrica</name>
    <dbReference type="NCBI Taxonomy" id="1351585"/>
    <lineage>
        <taxon>Bacteria</taxon>
        <taxon>Bacillati</taxon>
        <taxon>Bacillota</taxon>
        <taxon>Negativicutes</taxon>
        <taxon>Veillonellales</taxon>
        <taxon>Veillonellaceae</taxon>
        <taxon>Lucifera</taxon>
    </lineage>
</organism>
<dbReference type="EMBL" id="UPPP01000064">
    <property type="protein sequence ID" value="VBB06503.1"/>
    <property type="molecule type" value="Genomic_DNA"/>
</dbReference>
<dbReference type="AlphaFoldDB" id="A0A498R8J9"/>
<gene>
    <name evidence="1" type="ORF">LUCI_1736</name>
</gene>
<name>A0A498R8J9_9FIRM</name>
<evidence type="ECO:0000313" key="1">
    <source>
        <dbReference type="EMBL" id="VBB06503.1"/>
    </source>
</evidence>
<keyword evidence="2" id="KW-1185">Reference proteome</keyword>
<evidence type="ECO:0000313" key="2">
    <source>
        <dbReference type="Proteomes" id="UP000277811"/>
    </source>
</evidence>
<protein>
    <submittedName>
        <fullName evidence="1">Uncharacterized protein</fullName>
    </submittedName>
</protein>
<sequence>MLYNEETRLCITDLRSTLENVLSALDKGTLVENSHVDTMKSMLDAFGNHVDLNLLRNTPGLDSAYIQGLHYTFGKVIEQDCQLNPREIYEVRSFLRQYDDIMAHSESM</sequence>
<accession>A0A498R8J9</accession>
<dbReference type="Proteomes" id="UP000277811">
    <property type="component" value="Unassembled WGS sequence"/>
</dbReference>